<dbReference type="InterPro" id="IPR021527">
    <property type="entry name" value="DUF2795"/>
</dbReference>
<feature type="region of interest" description="Disordered" evidence="1">
    <location>
        <begin position="1"/>
        <end position="72"/>
    </location>
</feature>
<evidence type="ECO:0000313" key="3">
    <source>
        <dbReference type="Proteomes" id="UP001183246"/>
    </source>
</evidence>
<evidence type="ECO:0000256" key="1">
    <source>
        <dbReference type="SAM" id="MobiDB-lite"/>
    </source>
</evidence>
<comment type="caution">
    <text evidence="2">The sequence shown here is derived from an EMBL/GenBank/DDBJ whole genome shotgun (WGS) entry which is preliminary data.</text>
</comment>
<dbReference type="RefSeq" id="WP_311705763.1">
    <property type="nucleotide sequence ID" value="NZ_JAVREL010000010.1"/>
</dbReference>
<gene>
    <name evidence="2" type="ORF">RM590_18740</name>
</gene>
<keyword evidence="3" id="KW-1185">Reference proteome</keyword>
<accession>A0ABU2MUW3</accession>
<dbReference type="Proteomes" id="UP001183246">
    <property type="component" value="Unassembled WGS sequence"/>
</dbReference>
<sequence>MQQRGSDRLNVHRDDVMKHELQGMLRGDHPTRAEDWHDPEPSAEDDPALTRGPVPPYGGAGTEEQEKEEFRSELARHLRVGVYPAHRDELLDVLAEENAPDHLMEAVRRLPADRSFANVQEVVTVLGRKPSA</sequence>
<dbReference type="EMBL" id="JAVREL010000010">
    <property type="protein sequence ID" value="MDT0344633.1"/>
    <property type="molecule type" value="Genomic_DNA"/>
</dbReference>
<evidence type="ECO:0000313" key="2">
    <source>
        <dbReference type="EMBL" id="MDT0344633.1"/>
    </source>
</evidence>
<feature type="compositionally biased region" description="Basic and acidic residues" evidence="1">
    <location>
        <begin position="1"/>
        <end position="40"/>
    </location>
</feature>
<proteinExistence type="predicted"/>
<protein>
    <submittedName>
        <fullName evidence="2">DUF2795 domain-containing protein</fullName>
    </submittedName>
</protein>
<reference evidence="3" key="1">
    <citation type="submission" date="2023-07" db="EMBL/GenBank/DDBJ databases">
        <title>30 novel species of actinomycetes from the DSMZ collection.</title>
        <authorList>
            <person name="Nouioui I."/>
        </authorList>
    </citation>
    <scope>NUCLEOTIDE SEQUENCE [LARGE SCALE GENOMIC DNA]</scope>
    <source>
        <strain evidence="3">DSM 44938</strain>
    </source>
</reference>
<name>A0ABU2MUW3_9ACTN</name>
<dbReference type="Pfam" id="PF11387">
    <property type="entry name" value="DUF2795"/>
    <property type="match status" value="1"/>
</dbReference>
<organism evidence="2 3">
    <name type="scientific">Streptomyces litchfieldiae</name>
    <dbReference type="NCBI Taxonomy" id="3075543"/>
    <lineage>
        <taxon>Bacteria</taxon>
        <taxon>Bacillati</taxon>
        <taxon>Actinomycetota</taxon>
        <taxon>Actinomycetes</taxon>
        <taxon>Kitasatosporales</taxon>
        <taxon>Streptomycetaceae</taxon>
        <taxon>Streptomyces</taxon>
    </lineage>
</organism>